<sequence>MTGITPLIDGLLHQVLGRTAQPPPAADSGTVFPVTRTPGLASGAQPDIDASRRSPSLESPAVAVQLTDRAHLISDLLEALSRLPADTSSAASGIKMPAGISLQEWLASGRPLPGLAYEIASATPHLPLAAALRQQISQSGLFYEADLLDWYQGRTPLADLSAHPQTSTARLDALLAWRQALLLTQARYLPVSESRVSPPWVSTRPDSGVAIPTALMAYPALASRREPATRESQAVNAYREGMQHASSAIATDVDEWEGADPGVLQQQLRLVLGQPLNWQGLLLPGLHAFFSLYFPPTPRPRDMRSRKQGPREVLPVASVTALAGQADSEEEAVAQWRVVMTFTAEQGAVLEATLLWYQLASPVALVVILESRHGVARDALLESLPQALHALAPRVHVRRPGEAMGPPRYADGPAMFETASGSEDGAADVDIRSQPQEPAERAFPCGLAKSLGTRLQQHATEVGLPVHASPELVALLAQGLPARRTIPQALFQCIVEIAHLWSHQGTSGKGPRADGREAP</sequence>
<name>A0ABU9GAA4_COBMA</name>
<feature type="region of interest" description="Disordered" evidence="1">
    <location>
        <begin position="19"/>
        <end position="60"/>
    </location>
</feature>
<dbReference type="RefSeq" id="WP_341541639.1">
    <property type="nucleotide sequence ID" value="NZ_JBAKAP010000001.1"/>
</dbReference>
<proteinExistence type="predicted"/>
<gene>
    <name evidence="2" type="ORF">V6243_01015</name>
</gene>
<protein>
    <submittedName>
        <fullName evidence="2">Uncharacterized protein</fullName>
    </submittedName>
</protein>
<comment type="caution">
    <text evidence="2">The sequence shown here is derived from an EMBL/GenBank/DDBJ whole genome shotgun (WGS) entry which is preliminary data.</text>
</comment>
<accession>A0ABU9GAA4</accession>
<dbReference type="EMBL" id="JBAKAP010000001">
    <property type="protein sequence ID" value="MEL0615391.1"/>
    <property type="molecule type" value="Genomic_DNA"/>
</dbReference>
<evidence type="ECO:0000313" key="2">
    <source>
        <dbReference type="EMBL" id="MEL0615391.1"/>
    </source>
</evidence>
<dbReference type="Proteomes" id="UP001378242">
    <property type="component" value="Unassembled WGS sequence"/>
</dbReference>
<reference evidence="2 3" key="1">
    <citation type="submission" date="2024-02" db="EMBL/GenBank/DDBJ databases">
        <title>Bacteria isolated from the canopy kelp, Nereocystis luetkeana.</title>
        <authorList>
            <person name="Pfister C.A."/>
            <person name="Younker I.T."/>
            <person name="Light S.H."/>
        </authorList>
    </citation>
    <scope>NUCLEOTIDE SEQUENCE [LARGE SCALE GENOMIC DNA]</scope>
    <source>
        <strain evidence="2 3">TI.5.07</strain>
    </source>
</reference>
<organism evidence="2 3">
    <name type="scientific">Cobetia marina</name>
    <name type="common">Deleya marina</name>
    <dbReference type="NCBI Taxonomy" id="28258"/>
    <lineage>
        <taxon>Bacteria</taxon>
        <taxon>Pseudomonadati</taxon>
        <taxon>Pseudomonadota</taxon>
        <taxon>Gammaproteobacteria</taxon>
        <taxon>Oceanospirillales</taxon>
        <taxon>Halomonadaceae</taxon>
        <taxon>Cobetia</taxon>
    </lineage>
</organism>
<keyword evidence="3" id="KW-1185">Reference proteome</keyword>
<evidence type="ECO:0000313" key="3">
    <source>
        <dbReference type="Proteomes" id="UP001378242"/>
    </source>
</evidence>
<evidence type="ECO:0000256" key="1">
    <source>
        <dbReference type="SAM" id="MobiDB-lite"/>
    </source>
</evidence>